<name>A0A3A8H460_9BACT</name>
<evidence type="ECO:0008006" key="3">
    <source>
        <dbReference type="Google" id="ProtNLM"/>
    </source>
</evidence>
<proteinExistence type="predicted"/>
<dbReference type="PROSITE" id="PS51257">
    <property type="entry name" value="PROKAR_LIPOPROTEIN"/>
    <property type="match status" value="1"/>
</dbReference>
<comment type="caution">
    <text evidence="1">The sequence shown here is derived from an EMBL/GenBank/DDBJ whole genome shotgun (WGS) entry which is preliminary data.</text>
</comment>
<gene>
    <name evidence="1" type="ORF">HMI49_40525</name>
</gene>
<keyword evidence="2" id="KW-1185">Reference proteome</keyword>
<dbReference type="EMBL" id="JABFJV010000487">
    <property type="protein sequence ID" value="NOK39473.1"/>
    <property type="molecule type" value="Genomic_DNA"/>
</dbReference>
<accession>A0A3A8H460</accession>
<dbReference type="AlphaFoldDB" id="A0A3A8H460"/>
<protein>
    <recommendedName>
        <fullName evidence="3">DUF4878 domain-containing protein</fullName>
    </recommendedName>
</protein>
<organism evidence="1 2">
    <name type="scientific">Corallococcus exercitus</name>
    <dbReference type="NCBI Taxonomy" id="2316736"/>
    <lineage>
        <taxon>Bacteria</taxon>
        <taxon>Pseudomonadati</taxon>
        <taxon>Myxococcota</taxon>
        <taxon>Myxococcia</taxon>
        <taxon>Myxococcales</taxon>
        <taxon>Cystobacterineae</taxon>
        <taxon>Myxococcaceae</taxon>
        <taxon>Corallococcus</taxon>
    </lineage>
</organism>
<dbReference type="OrthoDB" id="5383048at2"/>
<evidence type="ECO:0000313" key="1">
    <source>
        <dbReference type="EMBL" id="NOK39473.1"/>
    </source>
</evidence>
<dbReference type="RefSeq" id="WP_120530024.1">
    <property type="nucleotide sequence ID" value="NZ_JABFJV010000487.1"/>
</dbReference>
<reference evidence="1 2" key="1">
    <citation type="submission" date="2020-05" db="EMBL/GenBank/DDBJ databases">
        <authorList>
            <person name="Whitworth D."/>
        </authorList>
    </citation>
    <scope>NUCLEOTIDE SEQUENCE [LARGE SCALE GENOMIC DNA]</scope>
    <source>
        <strain evidence="1 2">AB043B</strain>
    </source>
</reference>
<dbReference type="Proteomes" id="UP000563426">
    <property type="component" value="Unassembled WGS sequence"/>
</dbReference>
<sequence>MGRRAARLAVGAAGLWLAALAVLAVLGCPSTTSSSAEAGEAVVRRFFQALPTGDCAVLGPMLVTGQGVPSCEETVQDLRRHGMGLVDVLDAKVDGRDPDAVVVRARVSQGGTERSEPFLFRVERQGDGWRLRL</sequence>
<evidence type="ECO:0000313" key="2">
    <source>
        <dbReference type="Proteomes" id="UP000563426"/>
    </source>
</evidence>